<feature type="transmembrane region" description="Helical" evidence="1">
    <location>
        <begin position="78"/>
        <end position="95"/>
    </location>
</feature>
<protein>
    <submittedName>
        <fullName evidence="2">Glucosyltransferase domain-containing protein</fullName>
    </submittedName>
</protein>
<feature type="transmembrane region" description="Helical" evidence="1">
    <location>
        <begin position="193"/>
        <end position="211"/>
    </location>
</feature>
<keyword evidence="1" id="KW-0812">Transmembrane</keyword>
<feature type="transmembrane region" description="Helical" evidence="1">
    <location>
        <begin position="249"/>
        <end position="273"/>
    </location>
</feature>
<feature type="transmembrane region" description="Helical" evidence="1">
    <location>
        <begin position="107"/>
        <end position="125"/>
    </location>
</feature>
<feature type="transmembrane region" description="Helical" evidence="1">
    <location>
        <begin position="151"/>
        <end position="181"/>
    </location>
</feature>
<reference evidence="2" key="1">
    <citation type="submission" date="2021-05" db="EMBL/GenBank/DDBJ databases">
        <title>The batch submission of Enterobacter spp. strains.</title>
        <authorList>
            <person name="Wei L."/>
            <person name="Wang C."/>
            <person name="Feng Y."/>
            <person name="Zong Z."/>
        </authorList>
    </citation>
    <scope>NUCLEOTIDE SEQUENCE</scope>
    <source>
        <strain evidence="2">090086</strain>
    </source>
</reference>
<feature type="transmembrane region" description="Helical" evidence="1">
    <location>
        <begin position="285"/>
        <end position="308"/>
    </location>
</feature>
<feature type="transmembrane region" description="Helical" evidence="1">
    <location>
        <begin position="12"/>
        <end position="30"/>
    </location>
</feature>
<evidence type="ECO:0000256" key="1">
    <source>
        <dbReference type="SAM" id="Phobius"/>
    </source>
</evidence>
<proteinExistence type="predicted"/>
<gene>
    <name evidence="2" type="ORF">KK080_16950</name>
</gene>
<sequence>MISFHKKELSSFNAFMLSLVIIILGYYPLITDRIYLVDDITRSIKGYFGWIGLGRPLTEWLAIVLSTSSVRLADISPLPQLLSMLALSTLVIILLKSTFKDITVGNVLICITIAVNPLTFGNMLFRFDSLSMVLSILLPVMAWDSLNKNRVVFPCLLLIACLSFYQPAIAIFPLLVITNFLQSGKYSEKTISYILKAVLSTFIACIVYYLAVVKLTINGSEHRADLTSNFAHAILSGLRNSLETASQSYGYISCAIISIAAIIFAVTYVKIFIKILKGEATRTKYINILIMMAIPFVILLCAIGVNLILSNGYYPVRVLFPVTFIIFMMLAVPANSSKKINNIASILSICVIFSSFSVIYATTSALYHQQRYDSYILFSLTDKLSAINKGKDIYIFGATEDSEASKTSARVFPILKHIKNNYYDMTLSQSLINNGVRNINFSGEARKFSQALQKKACDGSMDKIFSTYQYSIFENENNLLISLGQDNCKK</sequence>
<accession>A0A9Q2ZV25</accession>
<organism evidence="2 3">
    <name type="scientific">Enterobacter hormaechei subsp. hoffmannii</name>
    <dbReference type="NCBI Taxonomy" id="1812934"/>
    <lineage>
        <taxon>Bacteria</taxon>
        <taxon>Pseudomonadati</taxon>
        <taxon>Pseudomonadota</taxon>
        <taxon>Gammaproteobacteria</taxon>
        <taxon>Enterobacterales</taxon>
        <taxon>Enterobacteriaceae</taxon>
        <taxon>Enterobacter</taxon>
        <taxon>Enterobacter cloacae complex</taxon>
    </lineage>
</organism>
<feature type="transmembrane region" description="Helical" evidence="1">
    <location>
        <begin position="344"/>
        <end position="367"/>
    </location>
</feature>
<keyword evidence="1" id="KW-1133">Transmembrane helix</keyword>
<name>A0A9Q2ZV25_9ENTR</name>
<dbReference type="EMBL" id="JAHEVK010000020">
    <property type="protein sequence ID" value="MBT1778479.1"/>
    <property type="molecule type" value="Genomic_DNA"/>
</dbReference>
<evidence type="ECO:0000313" key="3">
    <source>
        <dbReference type="Proteomes" id="UP000742934"/>
    </source>
</evidence>
<feature type="transmembrane region" description="Helical" evidence="1">
    <location>
        <begin position="314"/>
        <end position="332"/>
    </location>
</feature>
<dbReference type="AlphaFoldDB" id="A0A9Q2ZV25"/>
<comment type="caution">
    <text evidence="2">The sequence shown here is derived from an EMBL/GenBank/DDBJ whole genome shotgun (WGS) entry which is preliminary data.</text>
</comment>
<dbReference type="Proteomes" id="UP000742934">
    <property type="component" value="Unassembled WGS sequence"/>
</dbReference>
<dbReference type="InterPro" id="IPR025686">
    <property type="entry name" value="Glucos_trans_II"/>
</dbReference>
<dbReference type="Pfam" id="PF14264">
    <property type="entry name" value="Glucos_trans_II"/>
    <property type="match status" value="1"/>
</dbReference>
<evidence type="ECO:0000313" key="2">
    <source>
        <dbReference type="EMBL" id="MBT1778479.1"/>
    </source>
</evidence>
<keyword evidence="1" id="KW-0472">Membrane</keyword>